<keyword evidence="3" id="KW-1185">Reference proteome</keyword>
<accession>A0A1U7LTK3</accession>
<gene>
    <name evidence="2" type="ORF">NEOLI_005425</name>
</gene>
<proteinExistence type="predicted"/>
<organism evidence="2 3">
    <name type="scientific">Neolecta irregularis (strain DAH-3)</name>
    <dbReference type="NCBI Taxonomy" id="1198029"/>
    <lineage>
        <taxon>Eukaryota</taxon>
        <taxon>Fungi</taxon>
        <taxon>Dikarya</taxon>
        <taxon>Ascomycota</taxon>
        <taxon>Taphrinomycotina</taxon>
        <taxon>Neolectales</taxon>
        <taxon>Neolectaceae</taxon>
        <taxon>Neolecta</taxon>
    </lineage>
</organism>
<keyword evidence="1" id="KW-1133">Transmembrane helix</keyword>
<dbReference type="Proteomes" id="UP000186594">
    <property type="component" value="Unassembled WGS sequence"/>
</dbReference>
<name>A0A1U7LTK3_NEOID</name>
<keyword evidence="1" id="KW-0472">Membrane</keyword>
<comment type="caution">
    <text evidence="2">The sequence shown here is derived from an EMBL/GenBank/DDBJ whole genome shotgun (WGS) entry which is preliminary data.</text>
</comment>
<feature type="transmembrane region" description="Helical" evidence="1">
    <location>
        <begin position="176"/>
        <end position="198"/>
    </location>
</feature>
<evidence type="ECO:0000256" key="1">
    <source>
        <dbReference type="SAM" id="Phobius"/>
    </source>
</evidence>
<evidence type="ECO:0000313" key="2">
    <source>
        <dbReference type="EMBL" id="OLL25959.1"/>
    </source>
</evidence>
<dbReference type="EMBL" id="LXFE01000269">
    <property type="protein sequence ID" value="OLL25959.1"/>
    <property type="molecule type" value="Genomic_DNA"/>
</dbReference>
<dbReference type="AlphaFoldDB" id="A0A1U7LTK3"/>
<protein>
    <submittedName>
        <fullName evidence="2">Uncharacterized protein</fullName>
    </submittedName>
</protein>
<sequence length="343" mass="39668">MTITPYLTHLALGPDCFEETRSSDHPEIRQSKIREKAIVRAHNDILETLGLLDRIPKGRQTPSSSNNLEETAELENNMDLVMNLTSWISNFLLFWQLSSVRCKIQTFEDINPGMSYSDILKTVYVKGLPLTNRFTGLVAYGFFEAASFCSCGLEKQFISWVSTNRFLRNKTTRRPYSGIVFCARIVYSIGSWFILYPIRQHYFKQLLDLAPPYPFLPPLYTFIEVLDWPLFFATLAEDLIHTYIQEAMFMFFYEYFPIEDHMLSPFLANDKASLAAITLCLPFQRICLRMLARDNSRRPVWGIWELGNSRLGHKTMALEWFMESLVAQSLHLVGLGIHKSKGI</sequence>
<keyword evidence="1" id="KW-0812">Transmembrane</keyword>
<reference evidence="2 3" key="1">
    <citation type="submission" date="2016-04" db="EMBL/GenBank/DDBJ databases">
        <title>Evolutionary innovation and constraint leading to complex multicellularity in the Ascomycota.</title>
        <authorList>
            <person name="Cisse O."/>
            <person name="Nguyen A."/>
            <person name="Hewitt D.A."/>
            <person name="Jedd G."/>
            <person name="Stajich J.E."/>
        </authorList>
    </citation>
    <scope>NUCLEOTIDE SEQUENCE [LARGE SCALE GENOMIC DNA]</scope>
    <source>
        <strain evidence="2 3">DAH-3</strain>
    </source>
</reference>
<evidence type="ECO:0000313" key="3">
    <source>
        <dbReference type="Proteomes" id="UP000186594"/>
    </source>
</evidence>